<dbReference type="PANTHER" id="PTHR39586">
    <property type="entry name" value="CYTOPLASMIC PROTEIN-RELATED"/>
    <property type="match status" value="1"/>
</dbReference>
<evidence type="ECO:0000313" key="3">
    <source>
        <dbReference type="Proteomes" id="UP000014115"/>
    </source>
</evidence>
<dbReference type="GO" id="GO:0044010">
    <property type="term" value="P:single-species biofilm formation"/>
    <property type="evidence" value="ECO:0007669"/>
    <property type="project" value="TreeGrafter"/>
</dbReference>
<name>K2JMW1_9GAMM</name>
<sequence>MAKYQQTQALLDAIEAQLQQLELWQSQPPSAAALASEQPFAVDTLHFHQWLQFILLPRMRALIDGRLMLPENIAISPMAAQVYQAHIQQDNGYLILVEHIRQLDVLLSGQDPLQDDDAAEHE</sequence>
<dbReference type="InterPro" id="IPR023376">
    <property type="entry name" value="YqcC-like_dom"/>
</dbReference>
<accession>K2JMW1</accession>
<dbReference type="OrthoDB" id="8794567at2"/>
<dbReference type="PANTHER" id="PTHR39586:SF1">
    <property type="entry name" value="CYTOPLASMIC PROTEIN"/>
    <property type="match status" value="1"/>
</dbReference>
<dbReference type="SUPFAM" id="SSF158452">
    <property type="entry name" value="YqcC-like"/>
    <property type="match status" value="1"/>
</dbReference>
<feature type="domain" description="YqcC-like" evidence="1">
    <location>
        <begin position="7"/>
        <end position="105"/>
    </location>
</feature>
<proteinExistence type="predicted"/>
<dbReference type="InterPro" id="IPR036814">
    <property type="entry name" value="YqcC-like_sf"/>
</dbReference>
<dbReference type="AlphaFoldDB" id="K2JMW1"/>
<dbReference type="RefSeq" id="WP_008488021.1">
    <property type="nucleotide sequence ID" value="NZ_AMRG01000004.1"/>
</dbReference>
<keyword evidence="3" id="KW-1185">Reference proteome</keyword>
<comment type="caution">
    <text evidence="2">The sequence shown here is derived from an EMBL/GenBank/DDBJ whole genome shotgun (WGS) entry which is preliminary data.</text>
</comment>
<gene>
    <name evidence="2" type="ORF">A10D4_04570</name>
</gene>
<dbReference type="PIRSF" id="PIRSF006257">
    <property type="entry name" value="UCP006257"/>
    <property type="match status" value="1"/>
</dbReference>
<dbReference type="PATRIC" id="fig|740709.3.peg.924"/>
<dbReference type="STRING" id="740709.A10D4_04570"/>
<reference evidence="2 3" key="1">
    <citation type="journal article" date="2012" name="J. Bacteriol.">
        <title>Genome Sequence of Idiomarina xiamenensis Type Strain 10-D-4.</title>
        <authorList>
            <person name="Lai Q."/>
            <person name="Wang L."/>
            <person name="Wang W."/>
            <person name="Shao Z."/>
        </authorList>
    </citation>
    <scope>NUCLEOTIDE SEQUENCE [LARGE SCALE GENOMIC DNA]</scope>
    <source>
        <strain evidence="2 3">10-D-4</strain>
    </source>
</reference>
<dbReference type="InterPro" id="IPR007384">
    <property type="entry name" value="UCP006257"/>
</dbReference>
<dbReference type="Gene3D" id="1.20.1440.40">
    <property type="entry name" value="YqcC-like"/>
    <property type="match status" value="1"/>
</dbReference>
<dbReference type="Proteomes" id="UP000014115">
    <property type="component" value="Unassembled WGS sequence"/>
</dbReference>
<organism evidence="2 3">
    <name type="scientific">Idiomarina xiamenensis 10-D-4</name>
    <dbReference type="NCBI Taxonomy" id="740709"/>
    <lineage>
        <taxon>Bacteria</taxon>
        <taxon>Pseudomonadati</taxon>
        <taxon>Pseudomonadota</taxon>
        <taxon>Gammaproteobacteria</taxon>
        <taxon>Alteromonadales</taxon>
        <taxon>Idiomarinaceae</taxon>
        <taxon>Idiomarina</taxon>
    </lineage>
</organism>
<dbReference type="Pfam" id="PF04287">
    <property type="entry name" value="DUF446"/>
    <property type="match status" value="1"/>
</dbReference>
<evidence type="ECO:0000259" key="1">
    <source>
        <dbReference type="Pfam" id="PF04287"/>
    </source>
</evidence>
<dbReference type="eggNOG" id="COG3098">
    <property type="taxonomic scope" value="Bacteria"/>
</dbReference>
<evidence type="ECO:0000313" key="2">
    <source>
        <dbReference type="EMBL" id="EKE84856.1"/>
    </source>
</evidence>
<dbReference type="EMBL" id="AMRG01000004">
    <property type="protein sequence ID" value="EKE84856.1"/>
    <property type="molecule type" value="Genomic_DNA"/>
</dbReference>
<protein>
    <recommendedName>
        <fullName evidence="1">YqcC-like domain-containing protein</fullName>
    </recommendedName>
</protein>